<proteinExistence type="predicted"/>
<comment type="caution">
    <text evidence="3">The sequence shown here is derived from an EMBL/GenBank/DDBJ whole genome shotgun (WGS) entry which is preliminary data.</text>
</comment>
<accession>A0ABX0ZVP2</accession>
<dbReference type="EMBL" id="JAATEJ010000028">
    <property type="protein sequence ID" value="NJP47271.1"/>
    <property type="molecule type" value="Genomic_DNA"/>
</dbReference>
<feature type="transmembrane region" description="Helical" evidence="2">
    <location>
        <begin position="362"/>
        <end position="381"/>
    </location>
</feature>
<keyword evidence="4" id="KW-1185">Reference proteome</keyword>
<dbReference type="RefSeq" id="WP_167986106.1">
    <property type="nucleotide sequence ID" value="NZ_JAATEJ010000028.1"/>
</dbReference>
<evidence type="ECO:0000313" key="4">
    <source>
        <dbReference type="Proteomes" id="UP000734511"/>
    </source>
</evidence>
<dbReference type="Proteomes" id="UP000734511">
    <property type="component" value="Unassembled WGS sequence"/>
</dbReference>
<reference evidence="3 4" key="1">
    <citation type="submission" date="2020-03" db="EMBL/GenBank/DDBJ databases">
        <title>WGS of actinomycetes isolated from Thailand.</title>
        <authorList>
            <person name="Thawai C."/>
        </authorList>
    </citation>
    <scope>NUCLEOTIDE SEQUENCE [LARGE SCALE GENOMIC DNA]</scope>
    <source>
        <strain evidence="3 4">PRB2-1</strain>
    </source>
</reference>
<keyword evidence="2" id="KW-1133">Transmembrane helix</keyword>
<sequence length="389" mass="37625">MRAARAAVAGTAVGAAVRAVTGAVRGGARRAGAVAAALLALLLWLPGAAHAAPGDDAGGWGFPTFTADPGMTDYADRTVELAGRLERHTGGTGSGSGSSGGGRAGGAFGETIDLVAGDPQGGGGKLLGTVTTGLGGGFRLPGASVDVRPESVGPGPFSVPVHALHRTAAGAYGDWDADAEVDVTVVPSAVRLTADFTPGAQAAAGRQVTVSGVVERAAGAGWLPVAGAAVRVGFRPDDGTPPVAVTVRTGADGGFGTDFTAAATGTVSADLGPSDDPYLDLGAARPRTAQVTVAAPTASPTAGTPTPAPRHQAAPAVRHRTATATASAPAAPAAAPTPSPSAAGQDVQPDLAATGPNGFTRAAFLTGGSTLIAAGLLLAAARRRMVRAG</sequence>
<feature type="compositionally biased region" description="Low complexity" evidence="1">
    <location>
        <begin position="322"/>
        <end position="343"/>
    </location>
</feature>
<gene>
    <name evidence="3" type="ORF">HCN08_28285</name>
</gene>
<evidence type="ECO:0008006" key="5">
    <source>
        <dbReference type="Google" id="ProtNLM"/>
    </source>
</evidence>
<feature type="region of interest" description="Disordered" evidence="1">
    <location>
        <begin position="289"/>
        <end position="354"/>
    </location>
</feature>
<name>A0ABX0ZVP2_9ACTN</name>
<evidence type="ECO:0000256" key="1">
    <source>
        <dbReference type="SAM" id="MobiDB-lite"/>
    </source>
</evidence>
<keyword evidence="2" id="KW-0812">Transmembrane</keyword>
<evidence type="ECO:0000313" key="3">
    <source>
        <dbReference type="EMBL" id="NJP47271.1"/>
    </source>
</evidence>
<feature type="compositionally biased region" description="Low complexity" evidence="1">
    <location>
        <begin position="289"/>
        <end position="305"/>
    </location>
</feature>
<protein>
    <recommendedName>
        <fullName evidence="5">LPXTG cell wall anchor domain-containing protein</fullName>
    </recommendedName>
</protein>
<evidence type="ECO:0000256" key="2">
    <source>
        <dbReference type="SAM" id="Phobius"/>
    </source>
</evidence>
<keyword evidence="2" id="KW-0472">Membrane</keyword>
<organism evidence="3 4">
    <name type="scientific">Actinacidiphila epipremni</name>
    <dbReference type="NCBI Taxonomy" id="2053013"/>
    <lineage>
        <taxon>Bacteria</taxon>
        <taxon>Bacillati</taxon>
        <taxon>Actinomycetota</taxon>
        <taxon>Actinomycetes</taxon>
        <taxon>Kitasatosporales</taxon>
        <taxon>Streptomycetaceae</taxon>
        <taxon>Actinacidiphila</taxon>
    </lineage>
</organism>